<accession>A0A6A6WNX3</accession>
<keyword evidence="3 6" id="KW-0547">Nucleotide-binding</keyword>
<dbReference type="AlphaFoldDB" id="A0A6A6WNX3"/>
<dbReference type="InterPro" id="IPR000719">
    <property type="entry name" value="Prot_kinase_dom"/>
</dbReference>
<keyword evidence="9" id="KW-1185">Reference proteome</keyword>
<keyword evidence="1" id="KW-0723">Serine/threonine-protein kinase</keyword>
<dbReference type="PROSITE" id="PS50011">
    <property type="entry name" value="PROTEIN_KINASE_DOM"/>
    <property type="match status" value="1"/>
</dbReference>
<keyword evidence="5 6" id="KW-0067">ATP-binding</keyword>
<evidence type="ECO:0000256" key="1">
    <source>
        <dbReference type="ARBA" id="ARBA00022527"/>
    </source>
</evidence>
<dbReference type="SUPFAM" id="SSF56112">
    <property type="entry name" value="Protein kinase-like (PK-like)"/>
    <property type="match status" value="1"/>
</dbReference>
<sequence>MIDLFRPPWLPIRIASCRSPRRVFRRTVLSQFAKLATSPQRRQRQYVCGVEAEDPHAYSRRVYFPVELRSVFRNGRYVVLHKLGWGGYATVWLARDTLSDSNVALKIIHKDVGTHELEIMRHLRDSPIAHANIAHPGRKYVVQLLDDFDVSTSHNCLVLDVMGRSIASRAEEYTGGRLPGSIAREVTHQVALGLDYLWKCRVAHGDLYGGNVLFAAPTISAMAEERLKSYLGDPELGAVKRLDGGPLAEPSVPRYLVLPRTFRGCDAEIRIADLGAAYLHDTPPGTLHTPIHMRAPEALFEQPLSPFVDMWSMGCLLFETVTGRSFISSMFADRWSTMEEIQSYIGPPPVDWIDKLGDTVRERINEVGLRNIELDRYLRLAYDQDDAALIEEDEDDYPIEEYEKAKLEFTDAELDALSLTVSGLLTYDPALRNTPDALLRSPWFRG</sequence>
<dbReference type="OrthoDB" id="5979581at2759"/>
<gene>
    <name evidence="8" type="ORF">K505DRAFT_319449</name>
</gene>
<dbReference type="GO" id="GO:0005634">
    <property type="term" value="C:nucleus"/>
    <property type="evidence" value="ECO:0007669"/>
    <property type="project" value="TreeGrafter"/>
</dbReference>
<protein>
    <submittedName>
        <fullName evidence="8">Kinase-like protein</fullName>
    </submittedName>
</protein>
<dbReference type="SMART" id="SM00220">
    <property type="entry name" value="S_TKc"/>
    <property type="match status" value="1"/>
</dbReference>
<dbReference type="Gene3D" id="3.30.200.20">
    <property type="entry name" value="Phosphorylase Kinase, domain 1"/>
    <property type="match status" value="1"/>
</dbReference>
<evidence type="ECO:0000256" key="6">
    <source>
        <dbReference type="PROSITE-ProRule" id="PRU10141"/>
    </source>
</evidence>
<keyword evidence="4 8" id="KW-0418">Kinase</keyword>
<dbReference type="PANTHER" id="PTHR45646:SF11">
    <property type="entry name" value="SERINE_THREONINE-PROTEIN KINASE DOA"/>
    <property type="match status" value="1"/>
</dbReference>
<evidence type="ECO:0000256" key="5">
    <source>
        <dbReference type="ARBA" id="ARBA00022840"/>
    </source>
</evidence>
<dbReference type="GO" id="GO:0043484">
    <property type="term" value="P:regulation of RNA splicing"/>
    <property type="evidence" value="ECO:0007669"/>
    <property type="project" value="TreeGrafter"/>
</dbReference>
<evidence type="ECO:0000313" key="8">
    <source>
        <dbReference type="EMBL" id="KAF2785790.1"/>
    </source>
</evidence>
<dbReference type="Proteomes" id="UP000799757">
    <property type="component" value="Unassembled WGS sequence"/>
</dbReference>
<organism evidence="8 9">
    <name type="scientific">Melanomma pulvis-pyrius CBS 109.77</name>
    <dbReference type="NCBI Taxonomy" id="1314802"/>
    <lineage>
        <taxon>Eukaryota</taxon>
        <taxon>Fungi</taxon>
        <taxon>Dikarya</taxon>
        <taxon>Ascomycota</taxon>
        <taxon>Pezizomycotina</taxon>
        <taxon>Dothideomycetes</taxon>
        <taxon>Pleosporomycetidae</taxon>
        <taxon>Pleosporales</taxon>
        <taxon>Melanommataceae</taxon>
        <taxon>Melanomma</taxon>
    </lineage>
</organism>
<reference evidence="8" key="1">
    <citation type="journal article" date="2020" name="Stud. Mycol.">
        <title>101 Dothideomycetes genomes: a test case for predicting lifestyles and emergence of pathogens.</title>
        <authorList>
            <person name="Haridas S."/>
            <person name="Albert R."/>
            <person name="Binder M."/>
            <person name="Bloem J."/>
            <person name="Labutti K."/>
            <person name="Salamov A."/>
            <person name="Andreopoulos B."/>
            <person name="Baker S."/>
            <person name="Barry K."/>
            <person name="Bills G."/>
            <person name="Bluhm B."/>
            <person name="Cannon C."/>
            <person name="Castanera R."/>
            <person name="Culley D."/>
            <person name="Daum C."/>
            <person name="Ezra D."/>
            <person name="Gonzalez J."/>
            <person name="Henrissat B."/>
            <person name="Kuo A."/>
            <person name="Liang C."/>
            <person name="Lipzen A."/>
            <person name="Lutzoni F."/>
            <person name="Magnuson J."/>
            <person name="Mondo S."/>
            <person name="Nolan M."/>
            <person name="Ohm R."/>
            <person name="Pangilinan J."/>
            <person name="Park H.-J."/>
            <person name="Ramirez L."/>
            <person name="Alfaro M."/>
            <person name="Sun H."/>
            <person name="Tritt A."/>
            <person name="Yoshinaga Y."/>
            <person name="Zwiers L.-H."/>
            <person name="Turgeon B."/>
            <person name="Goodwin S."/>
            <person name="Spatafora J."/>
            <person name="Crous P."/>
            <person name="Grigoriev I."/>
        </authorList>
    </citation>
    <scope>NUCLEOTIDE SEQUENCE</scope>
    <source>
        <strain evidence="8">CBS 109.77</strain>
    </source>
</reference>
<dbReference type="Gene3D" id="1.10.510.10">
    <property type="entry name" value="Transferase(Phosphotransferase) domain 1"/>
    <property type="match status" value="1"/>
</dbReference>
<evidence type="ECO:0000256" key="4">
    <source>
        <dbReference type="ARBA" id="ARBA00022777"/>
    </source>
</evidence>
<dbReference type="InterPro" id="IPR017441">
    <property type="entry name" value="Protein_kinase_ATP_BS"/>
</dbReference>
<evidence type="ECO:0000259" key="7">
    <source>
        <dbReference type="PROSITE" id="PS50011"/>
    </source>
</evidence>
<dbReference type="PROSITE" id="PS00107">
    <property type="entry name" value="PROTEIN_KINASE_ATP"/>
    <property type="match status" value="1"/>
</dbReference>
<proteinExistence type="predicted"/>
<evidence type="ECO:0000256" key="3">
    <source>
        <dbReference type="ARBA" id="ARBA00022741"/>
    </source>
</evidence>
<name>A0A6A6WNX3_9PLEO</name>
<feature type="binding site" evidence="6">
    <location>
        <position position="106"/>
    </location>
    <ligand>
        <name>ATP</name>
        <dbReference type="ChEBI" id="CHEBI:30616"/>
    </ligand>
</feature>
<keyword evidence="2" id="KW-0808">Transferase</keyword>
<dbReference type="InterPro" id="IPR011009">
    <property type="entry name" value="Kinase-like_dom_sf"/>
</dbReference>
<dbReference type="Pfam" id="PF00069">
    <property type="entry name" value="Pkinase"/>
    <property type="match status" value="1"/>
</dbReference>
<feature type="domain" description="Protein kinase" evidence="7">
    <location>
        <begin position="77"/>
        <end position="444"/>
    </location>
</feature>
<dbReference type="EMBL" id="MU002673">
    <property type="protein sequence ID" value="KAF2785790.1"/>
    <property type="molecule type" value="Genomic_DNA"/>
</dbReference>
<dbReference type="InterPro" id="IPR051175">
    <property type="entry name" value="CLK_kinases"/>
</dbReference>
<dbReference type="GO" id="GO:0004674">
    <property type="term" value="F:protein serine/threonine kinase activity"/>
    <property type="evidence" value="ECO:0007669"/>
    <property type="project" value="UniProtKB-KW"/>
</dbReference>
<evidence type="ECO:0000256" key="2">
    <source>
        <dbReference type="ARBA" id="ARBA00022679"/>
    </source>
</evidence>
<evidence type="ECO:0000313" key="9">
    <source>
        <dbReference type="Proteomes" id="UP000799757"/>
    </source>
</evidence>
<dbReference type="PANTHER" id="PTHR45646">
    <property type="entry name" value="SERINE/THREONINE-PROTEIN KINASE DOA-RELATED"/>
    <property type="match status" value="1"/>
</dbReference>
<dbReference type="GO" id="GO:0005524">
    <property type="term" value="F:ATP binding"/>
    <property type="evidence" value="ECO:0007669"/>
    <property type="project" value="UniProtKB-UniRule"/>
</dbReference>